<protein>
    <recommendedName>
        <fullName evidence="6">NodB homology domain-containing protein</fullName>
    </recommendedName>
</protein>
<dbReference type="Pfam" id="PF25116">
    <property type="entry name" value="CBM87_Agd3"/>
    <property type="match status" value="1"/>
</dbReference>
<dbReference type="InterPro" id="IPR050788">
    <property type="entry name" value="Yeast_SRP1/TIP1_CWP"/>
</dbReference>
<accession>A0A2V0PDI8</accession>
<name>A0A2V0PDI8_9CHLO</name>
<dbReference type="Pfam" id="PF25115">
    <property type="entry name" value="Agd3_CE"/>
    <property type="match status" value="2"/>
</dbReference>
<sequence>MITSPPARRAAAALLLAALLAAAAPRPAAALNVGLNVLVLTTPGKRAPLKGRERPEIRPRTGGRAILSPGARRRFSNVDFFTDVVRGYGVPYTVVRWDAAASPRQNLTQLLWAPDGSARFGAYLMYPNLEAMGELNRAEVEELWAFQRATAARSVKFAAWPTNVGYSPDVSACTSDDVPMRFTAAAPLGISGIKSSAVLGSGGLYRCPAIKASPLPTCSIWAADFATAGLQPNCTSTPVLDFNGGVYTAGVLVNYADGRESLAFTFDCASWTPSCLLLGHFSLTWMLRDIVPGERQALLSPQMDDFFLSTEFDVGQYAGNLAEYRVTVPDLRAHRTAWRTGLLARLPAGSDIRIDLPFNGNGVLEAAARNGAINENQVLSIDDRSCIDLPDYTTLGCNCWFIGTDACPATAPLFCRQCTKDWKKPVGTGANRAPAGALTSPSTWNVTAFLSGDALAAEVAGNADTRSGFLYCHHTWSHQNLDNVTLYDAQVQIQLNKRIAAEDYLNIAALPTFSSRCMVTPQISGLRNGDALAALAEAGVTCATGDNTWPFLLNQDNPYHPLYTTVATNGYDGFAIIPRFATEVYYNCSTETQNADLYNRLYSNYYGGPSTINDILAREAARVVRDSLLKLRHDPFMFHQANLAILDASGKSLVMRWVDAVVDLYSTLMAWPLRSLGLDDLFAQYKAREARDACALSYTLEVAADGGVGAVSVSSGSGGSCSAPLMTGAGTSSIAVSGGAGRVVTSLVWGKLGAAA</sequence>
<organism evidence="4 5">
    <name type="scientific">Raphidocelis subcapitata</name>
    <dbReference type="NCBI Taxonomy" id="307507"/>
    <lineage>
        <taxon>Eukaryota</taxon>
        <taxon>Viridiplantae</taxon>
        <taxon>Chlorophyta</taxon>
        <taxon>core chlorophytes</taxon>
        <taxon>Chlorophyceae</taxon>
        <taxon>CS clade</taxon>
        <taxon>Sphaeropleales</taxon>
        <taxon>Selenastraceae</taxon>
        <taxon>Raphidocelis</taxon>
    </lineage>
</organism>
<evidence type="ECO:0000256" key="1">
    <source>
        <dbReference type="SAM" id="SignalP"/>
    </source>
</evidence>
<dbReference type="InterPro" id="IPR011330">
    <property type="entry name" value="Glyco_hydro/deAcase_b/a-brl"/>
</dbReference>
<keyword evidence="5" id="KW-1185">Reference proteome</keyword>
<dbReference type="STRING" id="307507.A0A2V0PDI8"/>
<gene>
    <name evidence="4" type="ORF">Rsub_10587</name>
</gene>
<reference evidence="4 5" key="1">
    <citation type="journal article" date="2018" name="Sci. Rep.">
        <title>Raphidocelis subcapitata (=Pseudokirchneriella subcapitata) provides an insight into genome evolution and environmental adaptations in the Sphaeropleales.</title>
        <authorList>
            <person name="Suzuki S."/>
            <person name="Yamaguchi H."/>
            <person name="Nakajima N."/>
            <person name="Kawachi M."/>
        </authorList>
    </citation>
    <scope>NUCLEOTIDE SEQUENCE [LARGE SCALE GENOMIC DNA]</scope>
    <source>
        <strain evidence="4 5">NIES-35</strain>
    </source>
</reference>
<dbReference type="PANTHER" id="PTHR31002:SF34">
    <property type="entry name" value="CELL WALL PROTEIN CWP1-RELATED"/>
    <property type="match status" value="1"/>
</dbReference>
<dbReference type="GO" id="GO:0005975">
    <property type="term" value="P:carbohydrate metabolic process"/>
    <property type="evidence" value="ECO:0007669"/>
    <property type="project" value="InterPro"/>
</dbReference>
<feature type="chain" id="PRO_5015868442" description="NodB homology domain-containing protein" evidence="1">
    <location>
        <begin position="31"/>
        <end position="756"/>
    </location>
</feature>
<evidence type="ECO:0008006" key="6">
    <source>
        <dbReference type="Google" id="ProtNLM"/>
    </source>
</evidence>
<dbReference type="AlphaFoldDB" id="A0A2V0PDI8"/>
<dbReference type="InParanoid" id="A0A2V0PDI8"/>
<feature type="domain" description="Agd3 deacetylase" evidence="2">
    <location>
        <begin position="419"/>
        <end position="697"/>
    </location>
</feature>
<dbReference type="OrthoDB" id="5151256at2759"/>
<keyword evidence="1" id="KW-0732">Signal</keyword>
<evidence type="ECO:0000313" key="5">
    <source>
        <dbReference type="Proteomes" id="UP000247498"/>
    </source>
</evidence>
<evidence type="ECO:0000259" key="2">
    <source>
        <dbReference type="Pfam" id="PF25115"/>
    </source>
</evidence>
<dbReference type="GO" id="GO:0005199">
    <property type="term" value="F:structural constituent of cell wall"/>
    <property type="evidence" value="ECO:0007669"/>
    <property type="project" value="TreeGrafter"/>
</dbReference>
<dbReference type="InterPro" id="IPR056826">
    <property type="entry name" value="Agd3_CE"/>
</dbReference>
<comment type="caution">
    <text evidence="4">The sequence shown here is derived from an EMBL/GenBank/DDBJ whole genome shotgun (WGS) entry which is preliminary data.</text>
</comment>
<dbReference type="EMBL" id="BDRX01000111">
    <property type="protein sequence ID" value="GBF97914.1"/>
    <property type="molecule type" value="Genomic_DNA"/>
</dbReference>
<feature type="signal peptide" evidence="1">
    <location>
        <begin position="1"/>
        <end position="30"/>
    </location>
</feature>
<feature type="domain" description="Agd3 deacetylase" evidence="2">
    <location>
        <begin position="299"/>
        <end position="371"/>
    </location>
</feature>
<dbReference type="InterPro" id="IPR056827">
    <property type="entry name" value="CBM87_Agd3"/>
</dbReference>
<dbReference type="Proteomes" id="UP000247498">
    <property type="component" value="Unassembled WGS sequence"/>
</dbReference>
<dbReference type="SUPFAM" id="SSF88713">
    <property type="entry name" value="Glycoside hydrolase/deacetylase"/>
    <property type="match status" value="1"/>
</dbReference>
<dbReference type="PANTHER" id="PTHR31002">
    <property type="entry name" value="SERIPAUPERIN"/>
    <property type="match status" value="1"/>
</dbReference>
<feature type="domain" description="Agd3 CBM87" evidence="3">
    <location>
        <begin position="82"/>
        <end position="285"/>
    </location>
</feature>
<evidence type="ECO:0000259" key="3">
    <source>
        <dbReference type="Pfam" id="PF25116"/>
    </source>
</evidence>
<proteinExistence type="predicted"/>
<evidence type="ECO:0000313" key="4">
    <source>
        <dbReference type="EMBL" id="GBF97914.1"/>
    </source>
</evidence>